<proteinExistence type="predicted"/>
<dbReference type="Pfam" id="PF00680">
    <property type="entry name" value="RdRP_1"/>
    <property type="match status" value="1"/>
</dbReference>
<evidence type="ECO:0000256" key="3">
    <source>
        <dbReference type="ARBA" id="ARBA00022679"/>
    </source>
</evidence>
<dbReference type="SUPFAM" id="SSF56672">
    <property type="entry name" value="DNA/RNA polymerases"/>
    <property type="match status" value="1"/>
</dbReference>
<evidence type="ECO:0000313" key="7">
    <source>
        <dbReference type="EMBL" id="WAK73631.1"/>
    </source>
</evidence>
<evidence type="ECO:0000256" key="1">
    <source>
        <dbReference type="ARBA" id="ARBA00012494"/>
    </source>
</evidence>
<feature type="domain" description="RdRp catalytic" evidence="6">
    <location>
        <begin position="295"/>
        <end position="415"/>
    </location>
</feature>
<dbReference type="GO" id="GO:0003723">
    <property type="term" value="F:RNA binding"/>
    <property type="evidence" value="ECO:0007669"/>
    <property type="project" value="InterPro"/>
</dbReference>
<sequence length="745" mass="84547">MDFGKCEHDSKMTTIAFSEFDESLRRSSVGNRWQRKFYKRLGPKLGSVLSMYRQFLPAAVCPLLDELVTKWPDMCEECNIKAMKHMTQRFLDEMTQHGVDDRRYLLDLNVLLGYDTVLNRTDPMATIRSEFGEPALPVDNRRMKYFVEQAIDSMAFGPISCKFEEFVKFRDAWANSGASTFGTTASVSVSGIRRGKRFEKTLKLRNKWFKALSLSDKHITDACLKGDPALVRPFRKIDEPGKARTVQCFDTQSIIRCSYLLEGLKAYNGSKEWTTLEMKPQEKAVMRRKLLRPGLTRICTDQSSFDVNQSKEMVLFAVEKLFAKLVKHSRQPDAALVAAAELRALRAAFLQVGDERVPWEKGVLSGMKLTALVDSLLNYGASYAVMEALEIPVTRGWFQGDDAVMMSPKPADKIDKQAISVEYAKLGLQVNPEKSWVAADRCEFLHEIYSDYEVFGFPARAAKSLIWRKPASSSRIGGAQSLNEDLQTMRVANRRGLTNMFSLFRVILSRVVKDPVNPKKLAAAWQTPLPLGGLGFGETGRVKFELESAQRRDVRVTVTSKVGYDIPQDLLASAVRNRADAVAAMPGFVTTLKLERLPREVDIPQRLQFRFAALPRPRIQWDLRDYARVADPYLKKLSLERKLRSRDMIVEADLATRAFDGMVHLDRAVRRYNAMLRWSLTLEGAAMHAEPFTGLSRWADRVWAGYCLAWACGHTSKDPDYVQLALAFAAWNKVRTWVSPVQYTV</sequence>
<keyword evidence="5" id="KW-0693">Viral RNA replication</keyword>
<organism evidence="7">
    <name type="scientific">Phytophthora palustris toti-like virus 12-2</name>
    <dbReference type="NCBI Taxonomy" id="2976307"/>
    <lineage>
        <taxon>Viruses</taxon>
        <taxon>Riboviria</taxon>
        <taxon>Orthornavirae</taxon>
        <taxon>Duplornaviricota</taxon>
        <taxon>Chrymotiviricetes</taxon>
        <taxon>Ghabrivirales</taxon>
        <taxon>Totiviridae</taxon>
    </lineage>
</organism>
<keyword evidence="3" id="KW-0808">Transferase</keyword>
<dbReference type="EC" id="2.7.7.48" evidence="1"/>
<evidence type="ECO:0000256" key="4">
    <source>
        <dbReference type="ARBA" id="ARBA00022695"/>
    </source>
</evidence>
<dbReference type="InterPro" id="IPR007094">
    <property type="entry name" value="RNA-dir_pol_PSvirus"/>
</dbReference>
<dbReference type="InterPro" id="IPR043502">
    <property type="entry name" value="DNA/RNA_pol_sf"/>
</dbReference>
<reference evidence="7" key="1">
    <citation type="submission" date="2021-12" db="EMBL/GenBank/DDBJ databases">
        <title>Study of the virome of Phytophthora palustris.</title>
        <authorList>
            <person name="Botella L."/>
            <person name="Jung T."/>
        </authorList>
    </citation>
    <scope>NUCLEOTIDE SEQUENCE</scope>
    <source>
        <strain evidence="7">SU0376</strain>
    </source>
</reference>
<dbReference type="GO" id="GO:0003968">
    <property type="term" value="F:RNA-directed RNA polymerase activity"/>
    <property type="evidence" value="ECO:0007669"/>
    <property type="project" value="UniProtKB-KW"/>
</dbReference>
<evidence type="ECO:0000259" key="6">
    <source>
        <dbReference type="PROSITE" id="PS50507"/>
    </source>
</evidence>
<dbReference type="PROSITE" id="PS50507">
    <property type="entry name" value="RDRP_SSRNA_POS"/>
    <property type="match status" value="1"/>
</dbReference>
<evidence type="ECO:0000256" key="5">
    <source>
        <dbReference type="ARBA" id="ARBA00022953"/>
    </source>
</evidence>
<dbReference type="GO" id="GO:0006351">
    <property type="term" value="P:DNA-templated transcription"/>
    <property type="evidence" value="ECO:0007669"/>
    <property type="project" value="InterPro"/>
</dbReference>
<dbReference type="InterPro" id="IPR001205">
    <property type="entry name" value="RNA-dir_pol_C"/>
</dbReference>
<dbReference type="GO" id="GO:0039694">
    <property type="term" value="P:viral RNA genome replication"/>
    <property type="evidence" value="ECO:0007669"/>
    <property type="project" value="InterPro"/>
</dbReference>
<protein>
    <recommendedName>
        <fullName evidence="1">RNA-directed RNA polymerase</fullName>
        <ecNumber evidence="1">2.7.7.48</ecNumber>
    </recommendedName>
</protein>
<accession>A0A9E8YX01</accession>
<name>A0A9E8YX01_9VIRU</name>
<keyword evidence="4" id="KW-0548">Nucleotidyltransferase</keyword>
<dbReference type="EMBL" id="OL795390">
    <property type="protein sequence ID" value="WAK73631.1"/>
    <property type="molecule type" value="Genomic_RNA"/>
</dbReference>
<evidence type="ECO:0000256" key="2">
    <source>
        <dbReference type="ARBA" id="ARBA00022484"/>
    </source>
</evidence>
<keyword evidence="2 7" id="KW-0696">RNA-directed RNA polymerase</keyword>